<dbReference type="EMBL" id="HBUE01114949">
    <property type="protein sequence ID" value="CAG6490249.1"/>
    <property type="molecule type" value="Transcribed_RNA"/>
</dbReference>
<sequence>MFSIRTLKKKRITQRTSYGLFFRFLPLLLLFAQFASSSPSRPPPPPHTTERVNFPLSLHTVFFHSTSTGKHLPRLLRLLVFFSLNCFHIHTHSSSVLTVNMPPPPATSTSHKPQPDDGRFLYQHARSAAVVPPLPTNTLIACV</sequence>
<evidence type="ECO:0000313" key="1">
    <source>
        <dbReference type="EMBL" id="CAG6490249.1"/>
    </source>
</evidence>
<accession>A0A8D8CCH8</accession>
<reference evidence="1" key="1">
    <citation type="submission" date="2021-05" db="EMBL/GenBank/DDBJ databases">
        <authorList>
            <person name="Alioto T."/>
            <person name="Alioto T."/>
            <person name="Gomez Garrido J."/>
        </authorList>
    </citation>
    <scope>NUCLEOTIDE SEQUENCE</scope>
</reference>
<organism evidence="1">
    <name type="scientific">Culex pipiens</name>
    <name type="common">House mosquito</name>
    <dbReference type="NCBI Taxonomy" id="7175"/>
    <lineage>
        <taxon>Eukaryota</taxon>
        <taxon>Metazoa</taxon>
        <taxon>Ecdysozoa</taxon>
        <taxon>Arthropoda</taxon>
        <taxon>Hexapoda</taxon>
        <taxon>Insecta</taxon>
        <taxon>Pterygota</taxon>
        <taxon>Neoptera</taxon>
        <taxon>Endopterygota</taxon>
        <taxon>Diptera</taxon>
        <taxon>Nematocera</taxon>
        <taxon>Culicoidea</taxon>
        <taxon>Culicidae</taxon>
        <taxon>Culicinae</taxon>
        <taxon>Culicini</taxon>
        <taxon>Culex</taxon>
        <taxon>Culex</taxon>
    </lineage>
</organism>
<dbReference type="AlphaFoldDB" id="A0A8D8CCH8"/>
<protein>
    <submittedName>
        <fullName evidence="1">(northern house mosquito) hypothetical protein</fullName>
    </submittedName>
</protein>
<name>A0A8D8CCH8_CULPI</name>
<proteinExistence type="predicted"/>